<dbReference type="GO" id="GO:0016020">
    <property type="term" value="C:membrane"/>
    <property type="evidence" value="ECO:0007669"/>
    <property type="project" value="UniProtKB-SubCell"/>
</dbReference>
<evidence type="ECO:0000313" key="7">
    <source>
        <dbReference type="EMBL" id="VDM40328.1"/>
    </source>
</evidence>
<protein>
    <submittedName>
        <fullName evidence="9">Transmembrane protein 33</fullName>
    </submittedName>
</protein>
<evidence type="ECO:0000256" key="1">
    <source>
        <dbReference type="ARBA" id="ARBA00004141"/>
    </source>
</evidence>
<evidence type="ECO:0000256" key="4">
    <source>
        <dbReference type="ARBA" id="ARBA00022989"/>
    </source>
</evidence>
<dbReference type="AlphaFoldDB" id="A0A183UKI7"/>
<organism evidence="8 9">
    <name type="scientific">Toxocara canis</name>
    <name type="common">Canine roundworm</name>
    <dbReference type="NCBI Taxonomy" id="6265"/>
    <lineage>
        <taxon>Eukaryota</taxon>
        <taxon>Metazoa</taxon>
        <taxon>Ecdysozoa</taxon>
        <taxon>Nematoda</taxon>
        <taxon>Chromadorea</taxon>
        <taxon>Rhabditida</taxon>
        <taxon>Spirurina</taxon>
        <taxon>Ascaridomorpha</taxon>
        <taxon>Ascaridoidea</taxon>
        <taxon>Toxocaridae</taxon>
        <taxon>Toxocara</taxon>
    </lineage>
</organism>
<name>A0A183UKI7_TOXCA</name>
<evidence type="ECO:0000313" key="9">
    <source>
        <dbReference type="WBParaSite" id="TCNE_0000900701-mRNA-1"/>
    </source>
</evidence>
<dbReference type="GO" id="GO:0005783">
    <property type="term" value="C:endoplasmic reticulum"/>
    <property type="evidence" value="ECO:0007669"/>
    <property type="project" value="TreeGrafter"/>
</dbReference>
<dbReference type="InterPro" id="IPR051645">
    <property type="entry name" value="PER33/POM33_regulator"/>
</dbReference>
<accession>A0A183UKI7</accession>
<comment type="subcellular location">
    <subcellularLocation>
        <location evidence="1">Membrane</location>
        <topology evidence="1">Multi-pass membrane protein</topology>
    </subcellularLocation>
</comment>
<evidence type="ECO:0000256" key="6">
    <source>
        <dbReference type="SAM" id="Phobius"/>
    </source>
</evidence>
<dbReference type="Pfam" id="PF03661">
    <property type="entry name" value="TMEM33_Pom33"/>
    <property type="match status" value="2"/>
</dbReference>
<feature type="transmembrane region" description="Helical" evidence="6">
    <location>
        <begin position="12"/>
        <end position="32"/>
    </location>
</feature>
<dbReference type="GO" id="GO:0071786">
    <property type="term" value="P:endoplasmic reticulum tubular network organization"/>
    <property type="evidence" value="ECO:0007669"/>
    <property type="project" value="TreeGrafter"/>
</dbReference>
<evidence type="ECO:0000313" key="8">
    <source>
        <dbReference type="Proteomes" id="UP000050794"/>
    </source>
</evidence>
<dbReference type="GO" id="GO:0061024">
    <property type="term" value="P:membrane organization"/>
    <property type="evidence" value="ECO:0007669"/>
    <property type="project" value="TreeGrafter"/>
</dbReference>
<dbReference type="EMBL" id="UYWY01020051">
    <property type="protein sequence ID" value="VDM40328.1"/>
    <property type="molecule type" value="Genomic_DNA"/>
</dbReference>
<reference evidence="9" key="1">
    <citation type="submission" date="2016-06" db="UniProtKB">
        <authorList>
            <consortium name="WormBaseParasite"/>
        </authorList>
    </citation>
    <scope>IDENTIFICATION</scope>
</reference>
<gene>
    <name evidence="7" type="ORF">TCNE_LOCUS9007</name>
</gene>
<keyword evidence="8" id="KW-1185">Reference proteome</keyword>
<keyword evidence="4 6" id="KW-1133">Transmembrane helix</keyword>
<sequence length="208" mass="22925">MFLQDYLKSRSTDSVLFAARVVTVLCSLYYILPVGSHSAQLSAYSKAFAAAAATNALRIHQRVGGIRFTREFLTQVLLEDSCHYLIYSVLFMTTVPVTMALLPVFLYALLHAANFSVQACNATGFGSTLYARRVAEFTNNHTQSLLGVIACSEVFIMPIFIAMIFTVVFYQLRVSLEQVVSGPNCPQVFRSAVHGLISFVCRLCPTGV</sequence>
<comment type="similarity">
    <text evidence="2">Belongs to the PER33/POM33 family.</text>
</comment>
<evidence type="ECO:0000256" key="3">
    <source>
        <dbReference type="ARBA" id="ARBA00022692"/>
    </source>
</evidence>
<dbReference type="Proteomes" id="UP000050794">
    <property type="component" value="Unassembled WGS sequence"/>
</dbReference>
<proteinExistence type="inferred from homology"/>
<dbReference type="PANTHER" id="PTHR12703">
    <property type="entry name" value="TRANSMEMBRANE PROTEIN 33"/>
    <property type="match status" value="1"/>
</dbReference>
<dbReference type="PANTHER" id="PTHR12703:SF4">
    <property type="entry name" value="TRANSMEMBRANE PROTEIN 33"/>
    <property type="match status" value="1"/>
</dbReference>
<dbReference type="InterPro" id="IPR005344">
    <property type="entry name" value="TMEM33/Pom33"/>
</dbReference>
<evidence type="ECO:0000256" key="2">
    <source>
        <dbReference type="ARBA" id="ARBA00007322"/>
    </source>
</evidence>
<evidence type="ECO:0000256" key="5">
    <source>
        <dbReference type="ARBA" id="ARBA00023136"/>
    </source>
</evidence>
<keyword evidence="3 6" id="KW-0812">Transmembrane</keyword>
<feature type="transmembrane region" description="Helical" evidence="6">
    <location>
        <begin position="84"/>
        <end position="110"/>
    </location>
</feature>
<reference evidence="7 8" key="2">
    <citation type="submission" date="2018-11" db="EMBL/GenBank/DDBJ databases">
        <authorList>
            <consortium name="Pathogen Informatics"/>
        </authorList>
    </citation>
    <scope>NUCLEOTIDE SEQUENCE [LARGE SCALE GENOMIC DNA]</scope>
</reference>
<feature type="transmembrane region" description="Helical" evidence="6">
    <location>
        <begin position="145"/>
        <end position="170"/>
    </location>
</feature>
<dbReference type="WBParaSite" id="TCNE_0000900701-mRNA-1">
    <property type="protein sequence ID" value="TCNE_0000900701-mRNA-1"/>
    <property type="gene ID" value="TCNE_0000900701"/>
</dbReference>
<keyword evidence="5 6" id="KW-0472">Membrane</keyword>